<gene>
    <name evidence="8" type="ORF">G6F50_001397</name>
</gene>
<feature type="zinc finger region" description="CR-type" evidence="5">
    <location>
        <begin position="53"/>
        <end position="136"/>
    </location>
</feature>
<evidence type="ECO:0000256" key="6">
    <source>
        <dbReference type="SAM" id="MobiDB-lite"/>
    </source>
</evidence>
<dbReference type="GO" id="GO:0006457">
    <property type="term" value="P:protein folding"/>
    <property type="evidence" value="ECO:0007669"/>
    <property type="project" value="InterPro"/>
</dbReference>
<comment type="caution">
    <text evidence="8">The sequence shown here is derived from an EMBL/GenBank/DDBJ whole genome shotgun (WGS) entry which is preliminary data.</text>
</comment>
<dbReference type="GO" id="GO:0051082">
    <property type="term" value="F:unfolded protein binding"/>
    <property type="evidence" value="ECO:0007669"/>
    <property type="project" value="InterPro"/>
</dbReference>
<dbReference type="FunFam" id="2.10.230.10:FF:000001">
    <property type="entry name" value="DnaJ subfamily A member 2"/>
    <property type="match status" value="1"/>
</dbReference>
<dbReference type="PANTHER" id="PTHR43888">
    <property type="entry name" value="DNAJ-LIKE-2, ISOFORM A-RELATED"/>
    <property type="match status" value="1"/>
</dbReference>
<keyword evidence="2" id="KW-0677">Repeat</keyword>
<evidence type="ECO:0000313" key="9">
    <source>
        <dbReference type="Proteomes" id="UP000740926"/>
    </source>
</evidence>
<evidence type="ECO:0000259" key="7">
    <source>
        <dbReference type="PROSITE" id="PS51188"/>
    </source>
</evidence>
<keyword evidence="4 5" id="KW-0862">Zinc</keyword>
<dbReference type="Proteomes" id="UP000740926">
    <property type="component" value="Unassembled WGS sequence"/>
</dbReference>
<proteinExistence type="predicted"/>
<dbReference type="Pfam" id="PF01556">
    <property type="entry name" value="DnaJ_C"/>
    <property type="match status" value="1"/>
</dbReference>
<dbReference type="CDD" id="cd10747">
    <property type="entry name" value="DnaJ_C"/>
    <property type="match status" value="1"/>
</dbReference>
<dbReference type="GO" id="GO:0030544">
    <property type="term" value="F:Hsp70 protein binding"/>
    <property type="evidence" value="ECO:0007669"/>
    <property type="project" value="InterPro"/>
</dbReference>
<dbReference type="InterPro" id="IPR044713">
    <property type="entry name" value="DNJA1/2-like"/>
</dbReference>
<reference evidence="8 9" key="1">
    <citation type="journal article" date="2020" name="Microb. Genom.">
        <title>Genetic diversity of clinical and environmental Mucorales isolates obtained from an investigation of mucormycosis cases among solid organ transplant recipients.</title>
        <authorList>
            <person name="Nguyen M.H."/>
            <person name="Kaul D."/>
            <person name="Muto C."/>
            <person name="Cheng S.J."/>
            <person name="Richter R.A."/>
            <person name="Bruno V.M."/>
            <person name="Liu G."/>
            <person name="Beyhan S."/>
            <person name="Sundermann A.J."/>
            <person name="Mounaud S."/>
            <person name="Pasculle A.W."/>
            <person name="Nierman W.C."/>
            <person name="Driscoll E."/>
            <person name="Cumbie R."/>
            <person name="Clancy C.J."/>
            <person name="Dupont C.L."/>
        </authorList>
    </citation>
    <scope>NUCLEOTIDE SEQUENCE [LARGE SCALE GENOMIC DNA]</scope>
    <source>
        <strain evidence="8 9">GL24</strain>
    </source>
</reference>
<dbReference type="PROSITE" id="PS51188">
    <property type="entry name" value="ZF_CR"/>
    <property type="match status" value="1"/>
</dbReference>
<evidence type="ECO:0000256" key="3">
    <source>
        <dbReference type="ARBA" id="ARBA00022771"/>
    </source>
</evidence>
<dbReference type="InterPro" id="IPR036410">
    <property type="entry name" value="HSP_DnaJ_Cys-rich_dom_sf"/>
</dbReference>
<dbReference type="SUPFAM" id="SSF57938">
    <property type="entry name" value="DnaJ/Hsp40 cysteine-rich domain"/>
    <property type="match status" value="1"/>
</dbReference>
<dbReference type="Gene3D" id="2.10.230.10">
    <property type="entry name" value="Heat shock protein DnaJ, cysteine-rich domain"/>
    <property type="match status" value="1"/>
</dbReference>
<evidence type="ECO:0000256" key="2">
    <source>
        <dbReference type="ARBA" id="ARBA00022737"/>
    </source>
</evidence>
<keyword evidence="1 5" id="KW-0479">Metal-binding</keyword>
<evidence type="ECO:0000256" key="5">
    <source>
        <dbReference type="PROSITE-ProRule" id="PRU00546"/>
    </source>
</evidence>
<dbReference type="CDD" id="cd10719">
    <property type="entry name" value="DnaJ_zf"/>
    <property type="match status" value="1"/>
</dbReference>
<name>A0A9P6ZC43_9FUNG</name>
<evidence type="ECO:0000313" key="8">
    <source>
        <dbReference type="EMBL" id="KAG1575096.1"/>
    </source>
</evidence>
<dbReference type="InterPro" id="IPR002939">
    <property type="entry name" value="DnaJ_C"/>
</dbReference>
<sequence length="332" mass="36221">MGGMNAEDLFSQLFGGGGGFFGGGGGRRGPQGPRRGKDMMHQLKVTLEDLYLGKTSKLALQKNVLCSKCEGKGGKEGAVQSCRGCNGQGIRIMMRQMGPMIQQVQQACPECRGTGEVISEKDRCKQCLGKKIISDRKILEVRIERGMRDGQKITFSGEGDQAPGVVPGDIIIALDEKPHPRFTRKGDDLVYEAKIDLLTALAGGQFAIPHLDDRVLMVSVLPGEAIQPDMIKVIPNEGMPMHRIESRGHLFVKFTVEFPQSNWTDEDTIKKLEAILPPRPTLPSFGSKHVDDVVLVDAEGYQGRNNASHSAYNEDDDEDDHHGGPGVQCAQQ</sequence>
<dbReference type="EMBL" id="JAANIU010000113">
    <property type="protein sequence ID" value="KAG1575096.1"/>
    <property type="molecule type" value="Genomic_DNA"/>
</dbReference>
<feature type="region of interest" description="Disordered" evidence="6">
    <location>
        <begin position="301"/>
        <end position="332"/>
    </location>
</feature>
<evidence type="ECO:0000256" key="4">
    <source>
        <dbReference type="ARBA" id="ARBA00022833"/>
    </source>
</evidence>
<dbReference type="Pfam" id="PF00684">
    <property type="entry name" value="DnaJ_CXXCXGXG"/>
    <property type="match status" value="1"/>
</dbReference>
<organism evidence="8 9">
    <name type="scientific">Rhizopus delemar</name>
    <dbReference type="NCBI Taxonomy" id="936053"/>
    <lineage>
        <taxon>Eukaryota</taxon>
        <taxon>Fungi</taxon>
        <taxon>Fungi incertae sedis</taxon>
        <taxon>Mucoromycota</taxon>
        <taxon>Mucoromycotina</taxon>
        <taxon>Mucoromycetes</taxon>
        <taxon>Mucorales</taxon>
        <taxon>Mucorineae</taxon>
        <taxon>Rhizopodaceae</taxon>
        <taxon>Rhizopus</taxon>
    </lineage>
</organism>
<dbReference type="InterPro" id="IPR008971">
    <property type="entry name" value="HSP40/DnaJ_pept-bd"/>
</dbReference>
<dbReference type="InterPro" id="IPR001305">
    <property type="entry name" value="HSP_DnaJ_Cys-rich_dom"/>
</dbReference>
<evidence type="ECO:0000256" key="1">
    <source>
        <dbReference type="ARBA" id="ARBA00022723"/>
    </source>
</evidence>
<keyword evidence="9" id="KW-1185">Reference proteome</keyword>
<dbReference type="FunFam" id="2.60.260.20:FF:000003">
    <property type="entry name" value="DnaJ subfamily A member 2"/>
    <property type="match status" value="1"/>
</dbReference>
<feature type="domain" description="CR-type" evidence="7">
    <location>
        <begin position="53"/>
        <end position="136"/>
    </location>
</feature>
<dbReference type="SUPFAM" id="SSF49493">
    <property type="entry name" value="HSP40/DnaJ peptide-binding domain"/>
    <property type="match status" value="2"/>
</dbReference>
<keyword evidence="3 5" id="KW-0863">Zinc-finger</keyword>
<dbReference type="AlphaFoldDB" id="A0A9P6ZC43"/>
<accession>A0A9P6ZC43</accession>
<dbReference type="GO" id="GO:0008270">
    <property type="term" value="F:zinc ion binding"/>
    <property type="evidence" value="ECO:0007669"/>
    <property type="project" value="UniProtKB-KW"/>
</dbReference>
<protein>
    <recommendedName>
        <fullName evidence="7">CR-type domain-containing protein</fullName>
    </recommendedName>
</protein>
<dbReference type="Gene3D" id="2.60.260.20">
    <property type="entry name" value="Urease metallochaperone UreE, N-terminal domain"/>
    <property type="match status" value="2"/>
</dbReference>